<dbReference type="InterPro" id="IPR011964">
    <property type="entry name" value="YVTN_b-propeller_repeat"/>
</dbReference>
<evidence type="ECO:0000256" key="2">
    <source>
        <dbReference type="SAM" id="MobiDB-lite"/>
    </source>
</evidence>
<dbReference type="PANTHER" id="PTHR47197">
    <property type="entry name" value="PROTEIN NIRF"/>
    <property type="match status" value="1"/>
</dbReference>
<dbReference type="InterPro" id="IPR051200">
    <property type="entry name" value="Host-pathogen_enzymatic-act"/>
</dbReference>
<dbReference type="eggNOG" id="COG3391">
    <property type="taxonomic scope" value="Bacteria"/>
</dbReference>
<accession>A0A1L7AAW7</accession>
<reference evidence="4 5" key="1">
    <citation type="submission" date="2016-05" db="EMBL/GenBank/DDBJ databases">
        <title>Complete Genome and Methylome Analysis of Psychrotrophic Bacterial Isolates from Antarctic Lake Untersee.</title>
        <authorList>
            <person name="Fomenkov A."/>
            <person name="Akimov V.N."/>
            <person name="Vasilyeva L.V."/>
            <person name="Andersen D."/>
            <person name="Vincze T."/>
            <person name="Roberts R.J."/>
        </authorList>
    </citation>
    <scope>NUCLEOTIDE SEQUENCE [LARGE SCALE GENOMIC DNA]</scope>
    <source>
        <strain evidence="4 5">U14-5</strain>
    </source>
</reference>
<name>A0A1L7AAW7_9PROT</name>
<dbReference type="AlphaFoldDB" id="A0A1L7AAW7"/>
<evidence type="ECO:0000313" key="5">
    <source>
        <dbReference type="Proteomes" id="UP000185494"/>
    </source>
</evidence>
<feature type="domain" description="YNCE-like beta-propeller" evidence="3">
    <location>
        <begin position="191"/>
        <end position="331"/>
    </location>
</feature>
<dbReference type="Proteomes" id="UP000185494">
    <property type="component" value="Chromosome 1"/>
</dbReference>
<keyword evidence="1" id="KW-0732">Signal</keyword>
<dbReference type="KEGG" id="rgi:RGI145_01165"/>
<dbReference type="NCBIfam" id="TIGR02276">
    <property type="entry name" value="beta_rpt_yvtn"/>
    <property type="match status" value="1"/>
</dbReference>
<dbReference type="InterPro" id="IPR048433">
    <property type="entry name" value="YNCE-like_beta-prop"/>
</dbReference>
<dbReference type="PANTHER" id="PTHR47197:SF3">
    <property type="entry name" value="DIHYDRO-HEME D1 DEHYDROGENASE"/>
    <property type="match status" value="1"/>
</dbReference>
<dbReference type="Pfam" id="PF21783">
    <property type="entry name" value="YNCE"/>
    <property type="match status" value="1"/>
</dbReference>
<evidence type="ECO:0000313" key="4">
    <source>
        <dbReference type="EMBL" id="APT55928.1"/>
    </source>
</evidence>
<dbReference type="InterPro" id="IPR006311">
    <property type="entry name" value="TAT_signal"/>
</dbReference>
<dbReference type="InterPro" id="IPR015943">
    <property type="entry name" value="WD40/YVTN_repeat-like_dom_sf"/>
</dbReference>
<gene>
    <name evidence="4" type="ORF">RGI145_01165</name>
</gene>
<dbReference type="EMBL" id="CP015583">
    <property type="protein sequence ID" value="APT55928.1"/>
    <property type="molecule type" value="Genomic_DNA"/>
</dbReference>
<dbReference type="STRING" id="257708.RGI145_01165"/>
<protein>
    <recommendedName>
        <fullName evidence="3">YNCE-like beta-propeller domain-containing protein</fullName>
    </recommendedName>
</protein>
<dbReference type="InterPro" id="IPR011048">
    <property type="entry name" value="Haem_d1_sf"/>
</dbReference>
<dbReference type="PROSITE" id="PS51318">
    <property type="entry name" value="TAT"/>
    <property type="match status" value="1"/>
</dbReference>
<dbReference type="RefSeq" id="WP_075796892.1">
    <property type="nucleotide sequence ID" value="NZ_CP015583.1"/>
</dbReference>
<organism evidence="4 5">
    <name type="scientific">Roseomonas gilardii</name>
    <dbReference type="NCBI Taxonomy" id="257708"/>
    <lineage>
        <taxon>Bacteria</taxon>
        <taxon>Pseudomonadati</taxon>
        <taxon>Pseudomonadota</taxon>
        <taxon>Alphaproteobacteria</taxon>
        <taxon>Acetobacterales</taxon>
        <taxon>Roseomonadaceae</taxon>
        <taxon>Roseomonas</taxon>
    </lineage>
</organism>
<dbReference type="Gene3D" id="2.130.10.10">
    <property type="entry name" value="YVTN repeat-like/Quinoprotein amine dehydrogenase"/>
    <property type="match status" value="1"/>
</dbReference>
<proteinExistence type="predicted"/>
<evidence type="ECO:0000256" key="1">
    <source>
        <dbReference type="ARBA" id="ARBA00022729"/>
    </source>
</evidence>
<evidence type="ECO:0000259" key="3">
    <source>
        <dbReference type="Pfam" id="PF21783"/>
    </source>
</evidence>
<dbReference type="SUPFAM" id="SSF51004">
    <property type="entry name" value="C-terminal (heme d1) domain of cytochrome cd1-nitrite reductase"/>
    <property type="match status" value="1"/>
</dbReference>
<feature type="region of interest" description="Disordered" evidence="2">
    <location>
        <begin position="335"/>
        <end position="357"/>
    </location>
</feature>
<sequence length="357" mass="36865">MMTHPTKPQPHSGLSRRSLLGLMASAAVIGRIAPAFAAPAIGGNRRIAPGLYEIVVNPTANRVYVASAGQRGANDASILVLDPVTLEASSAIELRDEPAFGLALNNKTQTLYTTNTRSGSVSAIDLRDNSAVKISEGEGAHLRQVLVDEDSNTVYASVFGAKEKPSAVWIIDGAAKKVAGTVGDLKGGVAGLALDKAGKRLFGTAMADNEIVEIDLASRAVKRRFPSGGERPINLAFDAANGRLLVANQGSGDMTVLNAADGKLLNTVKTGEGALGITLSPGNGLVYVANRGAGTVSVIDGKSLSVLANLATGTHPNTVAVDPRTNFAYVTNKAKMSPRGQPPVEDPNGDTVTIIKP</sequence>